<sequence>MTYIIIVTTSIVAYLILRYGFGMDDPETFMKSMGIGVIAGIARLVYINHKREQGNEADAATESSTATASSTTASSTDKTMKQTDNNTEGSRTGTKDLCLQLLDKHGIEYEQDNENKDEYWIEYKGERMYLRMSNERPFITIFDTFWRKYPAENLEMVSTVRKAINMANLNYNGFKLLYSFNEDSMWLHTSVFMLMIPEIPDVEIFFTETLDQTIFSHRAFDEVMFEVMKEQKND</sequence>
<protein>
    <submittedName>
        <fullName evidence="3">Uncharacterized protein</fullName>
    </submittedName>
</protein>
<name>A0A0D0I5X2_9BACT</name>
<comment type="caution">
    <text evidence="3">The sequence shown here is derived from an EMBL/GenBank/DDBJ whole genome shotgun (WGS) entry which is preliminary data.</text>
</comment>
<feature type="region of interest" description="Disordered" evidence="1">
    <location>
        <begin position="56"/>
        <end position="92"/>
    </location>
</feature>
<gene>
    <name evidence="3" type="ORF">ST44_05535</name>
</gene>
<proteinExistence type="predicted"/>
<evidence type="ECO:0000313" key="3">
    <source>
        <dbReference type="EMBL" id="KIP62695.1"/>
    </source>
</evidence>
<keyword evidence="2" id="KW-0812">Transmembrane</keyword>
<keyword evidence="2" id="KW-1133">Transmembrane helix</keyword>
<feature type="transmembrane region" description="Helical" evidence="2">
    <location>
        <begin position="5"/>
        <end position="22"/>
    </location>
</feature>
<evidence type="ECO:0000313" key="4">
    <source>
        <dbReference type="Proteomes" id="UP000032046"/>
    </source>
</evidence>
<dbReference type="Proteomes" id="UP000032046">
    <property type="component" value="Unassembled WGS sequence"/>
</dbReference>
<feature type="compositionally biased region" description="Low complexity" evidence="1">
    <location>
        <begin position="56"/>
        <end position="77"/>
    </location>
</feature>
<dbReference type="STRING" id="1602171.ST44_05535"/>
<evidence type="ECO:0000256" key="2">
    <source>
        <dbReference type="SAM" id="Phobius"/>
    </source>
</evidence>
<dbReference type="AlphaFoldDB" id="A0A0D0I5X2"/>
<feature type="compositionally biased region" description="Polar residues" evidence="1">
    <location>
        <begin position="82"/>
        <end position="92"/>
    </location>
</feature>
<accession>A0A0D0I5X2</accession>
<reference evidence="3 4" key="1">
    <citation type="submission" date="2015-01" db="EMBL/GenBank/DDBJ databases">
        <title>Comparative genomics of non-oral Prevotella species.</title>
        <authorList>
            <person name="Accetto T."/>
            <person name="Nograsek B."/>
            <person name="Avgustin G."/>
        </authorList>
    </citation>
    <scope>NUCLEOTIDE SEQUENCE [LARGE SCALE GENOMIC DNA]</scope>
    <source>
        <strain evidence="3 4">P5-119</strain>
    </source>
</reference>
<organism evidence="3 4">
    <name type="scientific">Prevotella pectinovora</name>
    <dbReference type="NCBI Taxonomy" id="1602169"/>
    <lineage>
        <taxon>Bacteria</taxon>
        <taxon>Pseudomonadati</taxon>
        <taxon>Bacteroidota</taxon>
        <taxon>Bacteroidia</taxon>
        <taxon>Bacteroidales</taxon>
        <taxon>Prevotellaceae</taxon>
        <taxon>Prevotella</taxon>
    </lineage>
</organism>
<dbReference type="EMBL" id="JXQK01000051">
    <property type="protein sequence ID" value="KIP62695.1"/>
    <property type="molecule type" value="Genomic_DNA"/>
</dbReference>
<evidence type="ECO:0000256" key="1">
    <source>
        <dbReference type="SAM" id="MobiDB-lite"/>
    </source>
</evidence>
<dbReference type="RefSeq" id="WP_042518800.1">
    <property type="nucleotide sequence ID" value="NZ_JXQK01000051.1"/>
</dbReference>
<keyword evidence="2" id="KW-0472">Membrane</keyword>
<keyword evidence="4" id="KW-1185">Reference proteome</keyword>